<feature type="transmembrane region" description="Helical" evidence="7">
    <location>
        <begin position="53"/>
        <end position="74"/>
    </location>
</feature>
<dbReference type="InterPro" id="IPR018469">
    <property type="entry name" value="Dual_oxidase_maturation_fac"/>
</dbReference>
<evidence type="ECO:0000256" key="4">
    <source>
        <dbReference type="ARBA" id="ARBA00022989"/>
    </source>
</evidence>
<evidence type="ECO:0000256" key="1">
    <source>
        <dbReference type="ARBA" id="ARBA00004141"/>
    </source>
</evidence>
<feature type="transmembrane region" description="Helical" evidence="7">
    <location>
        <begin position="199"/>
        <end position="221"/>
    </location>
</feature>
<proteinExistence type="inferred from homology"/>
<dbReference type="AlphaFoldDB" id="A0A8C2QTL2"/>
<evidence type="ECO:0000313" key="8">
    <source>
        <dbReference type="Ensembl" id="ENSCHIP00010007851.1"/>
    </source>
</evidence>
<accession>A0A8C2QTL2</accession>
<evidence type="ECO:0008006" key="9">
    <source>
        <dbReference type="Google" id="ProtNLM"/>
    </source>
</evidence>
<dbReference type="GO" id="GO:0015031">
    <property type="term" value="P:protein transport"/>
    <property type="evidence" value="ECO:0007669"/>
    <property type="project" value="InterPro"/>
</dbReference>
<protein>
    <recommendedName>
        <fullName evidence="9">Dual oxidase maturation factor 2</fullName>
    </recommendedName>
</protein>
<dbReference type="Ensembl" id="ENSCHIT00010011052.1">
    <property type="protein sequence ID" value="ENSCHIP00010007851.1"/>
    <property type="gene ID" value="ENSCHIG00010005769.1"/>
</dbReference>
<feature type="transmembrane region" description="Helical" evidence="7">
    <location>
        <begin position="20"/>
        <end position="41"/>
    </location>
</feature>
<reference evidence="8" key="2">
    <citation type="submission" date="2025-08" db="UniProtKB">
        <authorList>
            <consortium name="Ensembl"/>
        </authorList>
    </citation>
    <scope>IDENTIFICATION</scope>
</reference>
<reference evidence="8" key="1">
    <citation type="submission" date="2019-03" db="EMBL/GenBank/DDBJ databases">
        <title>Genome sequencing and reference-guided assembly of Black Bengal Goat (Capra hircus).</title>
        <authorList>
            <person name="Siddiki A.Z."/>
            <person name="Baten A."/>
            <person name="Billah M."/>
            <person name="Alam M.A.U."/>
            <person name="Shawrob K.S.M."/>
            <person name="Saha S."/>
            <person name="Chowdhury M."/>
            <person name="Rahman A.H."/>
            <person name="Stear M."/>
            <person name="Miah G."/>
            <person name="Das G.B."/>
            <person name="Hossain M.M."/>
            <person name="Kumkum M."/>
            <person name="Islam M.S."/>
            <person name="Mollah A.M."/>
            <person name="Ahsan A."/>
            <person name="Tusar F."/>
            <person name="Khan M.K.I."/>
        </authorList>
    </citation>
    <scope>NUCLEOTIDE SEQUENCE [LARGE SCALE GENOMIC DNA]</scope>
</reference>
<evidence type="ECO:0000256" key="7">
    <source>
        <dbReference type="SAM" id="Phobius"/>
    </source>
</evidence>
<evidence type="ECO:0000256" key="2">
    <source>
        <dbReference type="ARBA" id="ARBA00009816"/>
    </source>
</evidence>
<keyword evidence="4 7" id="KW-1133">Transmembrane helix</keyword>
<dbReference type="PANTHER" id="PTHR31158:SF2">
    <property type="entry name" value="DUAL OXIDASE MATURATION FACTOR 2"/>
    <property type="match status" value="1"/>
</dbReference>
<comment type="subcellular location">
    <subcellularLocation>
        <location evidence="1">Membrane</location>
        <topology evidence="1">Multi-pass membrane protein</topology>
    </subcellularLocation>
</comment>
<comment type="similarity">
    <text evidence="2">Belongs to the DUOXA family.</text>
</comment>
<evidence type="ECO:0000256" key="6">
    <source>
        <dbReference type="ARBA" id="ARBA00023180"/>
    </source>
</evidence>
<keyword evidence="3 7" id="KW-0812">Transmembrane</keyword>
<dbReference type="Pfam" id="PF10204">
    <property type="entry name" value="DuoxA"/>
    <property type="match status" value="2"/>
</dbReference>
<keyword evidence="5 7" id="KW-0472">Membrane</keyword>
<evidence type="ECO:0000256" key="5">
    <source>
        <dbReference type="ARBA" id="ARBA00023136"/>
    </source>
</evidence>
<keyword evidence="6" id="KW-0325">Glycoprotein</keyword>
<sequence length="331" mass="36302">MTLWDGVLPFYPQPRHAAGLSVPLLIVILVFLVLAASFLLILPGIRGHSRWFWLVRVLLSLFIGAEIVAAHFSAEWSVGSVSTKTSYKAFSVERVRAHVGLHVGLEGVNITLTGRYRPPESEENQKRLNAGYSPPVFPCASAIPAPNFDSGLGCRACKPVGSRACWRTRLTAPPPPPRRVAFCFWLLSNMLLSMPVPHYGGLALLITGAFALFSVFAFASISSVPLCQLRLGSSELTTHYGAAFWITLATGEDRGNTPPVAGSGDGIYTSVRFPVCILSSHKLSDLSRSLVRRRWHCYTYFADEGGKRSSEGFLRYLTPLSTRTRVSCIPY</sequence>
<dbReference type="PANTHER" id="PTHR31158">
    <property type="entry name" value="DUAL OXIDASE 2"/>
    <property type="match status" value="1"/>
</dbReference>
<organism evidence="8">
    <name type="scientific">Capra hircus</name>
    <name type="common">Goat</name>
    <dbReference type="NCBI Taxonomy" id="9925"/>
    <lineage>
        <taxon>Eukaryota</taxon>
        <taxon>Metazoa</taxon>
        <taxon>Chordata</taxon>
        <taxon>Craniata</taxon>
        <taxon>Vertebrata</taxon>
        <taxon>Euteleostomi</taxon>
        <taxon>Mammalia</taxon>
        <taxon>Eutheria</taxon>
        <taxon>Laurasiatheria</taxon>
        <taxon>Artiodactyla</taxon>
        <taxon>Ruminantia</taxon>
        <taxon>Pecora</taxon>
        <taxon>Bovidae</taxon>
        <taxon>Caprinae</taxon>
        <taxon>Capra</taxon>
    </lineage>
</organism>
<dbReference type="GO" id="GO:0005789">
    <property type="term" value="C:endoplasmic reticulum membrane"/>
    <property type="evidence" value="ECO:0007669"/>
    <property type="project" value="InterPro"/>
</dbReference>
<name>A0A8C2QTL2_CAPHI</name>
<evidence type="ECO:0000256" key="3">
    <source>
        <dbReference type="ARBA" id="ARBA00022692"/>
    </source>
</evidence>